<feature type="compositionally biased region" description="Basic residues" evidence="1">
    <location>
        <begin position="11"/>
        <end position="20"/>
    </location>
</feature>
<feature type="region of interest" description="Disordered" evidence="1">
    <location>
        <begin position="1"/>
        <end position="51"/>
    </location>
</feature>
<evidence type="ECO:0000256" key="1">
    <source>
        <dbReference type="SAM" id="MobiDB-lite"/>
    </source>
</evidence>
<evidence type="ECO:0000313" key="2">
    <source>
        <dbReference type="EMBL" id="ADZ09846.1"/>
    </source>
</evidence>
<dbReference type="KEGG" id="mel:Metbo_1619"/>
<dbReference type="RefSeq" id="WP_013645197.1">
    <property type="nucleotide sequence ID" value="NC_015216.1"/>
</dbReference>
<feature type="compositionally biased region" description="Polar residues" evidence="1">
    <location>
        <begin position="21"/>
        <end position="47"/>
    </location>
</feature>
<gene>
    <name evidence="2" type="ordered locus">Metbo_1619</name>
</gene>
<dbReference type="EMBL" id="CP002551">
    <property type="protein sequence ID" value="ADZ09846.1"/>
    <property type="molecule type" value="Genomic_DNA"/>
</dbReference>
<dbReference type="STRING" id="877455.Metbo_1619"/>
<protein>
    <submittedName>
        <fullName evidence="2">Uncharacterized protein</fullName>
    </submittedName>
</protein>
<keyword evidence="3" id="KW-1185">Reference proteome</keyword>
<organism evidence="2 3">
    <name type="scientific">Methanobacterium lacus (strain AL-21)</name>
    <dbReference type="NCBI Taxonomy" id="877455"/>
    <lineage>
        <taxon>Archaea</taxon>
        <taxon>Methanobacteriati</taxon>
        <taxon>Methanobacteriota</taxon>
        <taxon>Methanomada group</taxon>
        <taxon>Methanobacteria</taxon>
        <taxon>Methanobacteriales</taxon>
        <taxon>Methanobacteriaceae</taxon>
        <taxon>Methanobacterium</taxon>
    </lineage>
</organism>
<dbReference type="HOGENOM" id="CLU_2802296_0_0_2"/>
<dbReference type="GeneID" id="10278076"/>
<dbReference type="AlphaFoldDB" id="F0T995"/>
<reference evidence="3" key="1">
    <citation type="submission" date="2011-02" db="EMBL/GenBank/DDBJ databases">
        <title>Complete sequence of Methanobacterium sp. AL-21.</title>
        <authorList>
            <consortium name="US DOE Joint Genome Institute"/>
            <person name="Lucas S."/>
            <person name="Copeland A."/>
            <person name="Lapidus A."/>
            <person name="Cheng J.-F."/>
            <person name="Goodwin L."/>
            <person name="Pitluck S."/>
            <person name="Chertkov O."/>
            <person name="Detter J.C."/>
            <person name="Han C."/>
            <person name="Tapia R."/>
            <person name="Land M."/>
            <person name="Hauser L."/>
            <person name="Kyrpides N."/>
            <person name="Ivanova N."/>
            <person name="Mikhailova N."/>
            <person name="Pagani I."/>
            <person name="Cadillo-Quiroz H."/>
            <person name="Imachi H."/>
            <person name="Zinder S."/>
            <person name="Liu W."/>
            <person name="Woyke T."/>
        </authorList>
    </citation>
    <scope>NUCLEOTIDE SEQUENCE [LARGE SCALE GENOMIC DNA]</scope>
    <source>
        <strain evidence="3">AL-21</strain>
    </source>
</reference>
<name>F0T995_METLA</name>
<proteinExistence type="predicted"/>
<evidence type="ECO:0000313" key="3">
    <source>
        <dbReference type="Proteomes" id="UP000007490"/>
    </source>
</evidence>
<dbReference type="eggNOG" id="arCOG15128">
    <property type="taxonomic scope" value="Archaea"/>
</dbReference>
<sequence length="75" mass="8389">MPELGPMGRGGARRRTRRRMTSLNSMQNDDQETETSPQTESVSSQEGSSDKLVKLAKLLKDKGVISESEYNLIFD</sequence>
<reference evidence="2 3" key="2">
    <citation type="journal article" date="2014" name="Int. J. Syst. Evol. Microbiol.">
        <title>Methanobacterium paludis sp. nov. and a novel strain of Methanobacterium lacus isolated from northern peatlands.</title>
        <authorList>
            <person name="Cadillo-Quiroz H."/>
            <person name="Brauer S.L."/>
            <person name="Goodson N."/>
            <person name="Yavitt J.B."/>
            <person name="Zinder S.H."/>
        </authorList>
    </citation>
    <scope>NUCLEOTIDE SEQUENCE [LARGE SCALE GENOMIC DNA]</scope>
    <source>
        <strain evidence="2 3">AL-21</strain>
    </source>
</reference>
<dbReference type="Proteomes" id="UP000007490">
    <property type="component" value="Chromosome"/>
</dbReference>
<accession>F0T995</accession>